<dbReference type="GO" id="GO:0005759">
    <property type="term" value="C:mitochondrial matrix"/>
    <property type="evidence" value="ECO:0007669"/>
    <property type="project" value="TreeGrafter"/>
</dbReference>
<dbReference type="GO" id="GO:0035770">
    <property type="term" value="C:ribonucleoprotein granule"/>
    <property type="evidence" value="ECO:0007669"/>
    <property type="project" value="TreeGrafter"/>
</dbReference>
<evidence type="ECO:0000259" key="1">
    <source>
        <dbReference type="Pfam" id="PF00849"/>
    </source>
</evidence>
<dbReference type="CDD" id="cd02869">
    <property type="entry name" value="PseudoU_synth_RluA_like"/>
    <property type="match status" value="1"/>
</dbReference>
<dbReference type="GO" id="GO:0009982">
    <property type="term" value="F:pseudouridine synthase activity"/>
    <property type="evidence" value="ECO:0007669"/>
    <property type="project" value="InterPro"/>
</dbReference>
<gene>
    <name evidence="3" type="ORF">AMON00008_LOCUS24501</name>
</gene>
<evidence type="ECO:0008006" key="4">
    <source>
        <dbReference type="Google" id="ProtNLM"/>
    </source>
</evidence>
<dbReference type="Pfam" id="PF26188">
    <property type="entry name" value="RESC6"/>
    <property type="match status" value="1"/>
</dbReference>
<dbReference type="PANTHER" id="PTHR21228:SF40">
    <property type="entry name" value="LD45607P"/>
    <property type="match status" value="1"/>
</dbReference>
<dbReference type="SUPFAM" id="SSF55120">
    <property type="entry name" value="Pseudouridine synthase"/>
    <property type="match status" value="1"/>
</dbReference>
<dbReference type="GO" id="GO:0044528">
    <property type="term" value="P:regulation of mitochondrial mRNA stability"/>
    <property type="evidence" value="ECO:0007669"/>
    <property type="project" value="TreeGrafter"/>
</dbReference>
<protein>
    <recommendedName>
        <fullName evidence="4">Pseudouridine synthase RsuA/RluA-like domain-containing protein</fullName>
    </recommendedName>
</protein>
<reference evidence="3" key="1">
    <citation type="submission" date="2021-01" db="EMBL/GenBank/DDBJ databases">
        <authorList>
            <person name="Corre E."/>
            <person name="Pelletier E."/>
            <person name="Niang G."/>
            <person name="Scheremetjew M."/>
            <person name="Finn R."/>
            <person name="Kale V."/>
            <person name="Holt S."/>
            <person name="Cochrane G."/>
            <person name="Meng A."/>
            <person name="Brown T."/>
            <person name="Cohen L."/>
        </authorList>
    </citation>
    <scope>NUCLEOTIDE SEQUENCE</scope>
    <source>
        <strain evidence="3">CCMP3105</strain>
    </source>
</reference>
<dbReference type="GO" id="GO:0001522">
    <property type="term" value="P:pseudouridine synthesis"/>
    <property type="evidence" value="ECO:0007669"/>
    <property type="project" value="InterPro"/>
</dbReference>
<dbReference type="EMBL" id="HBNR01035681">
    <property type="protein sequence ID" value="CAE4591597.1"/>
    <property type="molecule type" value="Transcribed_RNA"/>
</dbReference>
<feature type="domain" description="Pseudouridine synthase RsuA/RluA-like" evidence="1">
    <location>
        <begin position="429"/>
        <end position="556"/>
    </location>
</feature>
<proteinExistence type="predicted"/>
<organism evidence="3">
    <name type="scientific">Alexandrium monilatum</name>
    <dbReference type="NCBI Taxonomy" id="311494"/>
    <lineage>
        <taxon>Eukaryota</taxon>
        <taxon>Sar</taxon>
        <taxon>Alveolata</taxon>
        <taxon>Dinophyceae</taxon>
        <taxon>Gonyaulacales</taxon>
        <taxon>Pyrocystaceae</taxon>
        <taxon>Alexandrium</taxon>
    </lineage>
</organism>
<dbReference type="AlphaFoldDB" id="A0A7S4QTX9"/>
<dbReference type="Pfam" id="PF00849">
    <property type="entry name" value="PseudoU_synth_2"/>
    <property type="match status" value="1"/>
</dbReference>
<name>A0A7S4QTX9_9DINO</name>
<sequence length="653" mass="70712">MADEAVSKTAELDAQELCHLSCSLASLRIDDPELFRAVALAVRPRLPEFRPPGLSGVLWACARLPAEEPELVHSIALEAVRKLKEFGPRHLSGLAWAAATLGLDDAGLFSAIAEEAGEVVGQLKPQELSAIAWAFGTAKLCDLGQFGPALARATLRRAGEMSPQELCNLVWSFGRLALREDDLLATLGEVAAAKLRGFQPQDLAAFAHAFAKLEKQDDELLAAVAQEALSKVRGFEPQGLSNLAWAFATFRAHDRELLAAVGAEASRKVQHCKLQELANLAWAHAVLTSGDGRLLRAVSDAAVAEMRACRLRALSPSSLAEFATAALAVVWATSFSGSLGDDTLTLVRSLLLDVGRCLDSSASAPAGPPLLAAVAAAAEAPVRASRVLLELADRVAVGKPPGWQVDDRHEPGRTPLRLSEFLRPLLGVRRCPLFRDASHHSGLLHRLDIPSSGLLLVARTYEAYYDLQLQLNSGELQRDYLAVCHGWPSAARRAVEVPVFWRAWRPGPSRASARGRPALTRLRTQALARWSGGALGLLALRIGTGRRHQIRVHLAHVGHPLVRDGRYLAAKAAQADTEWCPRHFLHRHRLGFSDLARRRREALAPMPEDLLPALAELRPRDGASHAALQRLLTGRRLPATWDEMRASSVDGGP</sequence>
<dbReference type="InterPro" id="IPR058917">
    <property type="entry name" value="RESC6_dom"/>
</dbReference>
<evidence type="ECO:0000313" key="3">
    <source>
        <dbReference type="EMBL" id="CAE4591597.1"/>
    </source>
</evidence>
<dbReference type="Gene3D" id="3.30.2350.10">
    <property type="entry name" value="Pseudouridine synthase"/>
    <property type="match status" value="1"/>
</dbReference>
<feature type="domain" description="RNA-editing substrate-binding complex 6 protein" evidence="2">
    <location>
        <begin position="6"/>
        <end position="225"/>
    </location>
</feature>
<dbReference type="InterPro" id="IPR050870">
    <property type="entry name" value="FAST_kinase"/>
</dbReference>
<dbReference type="GO" id="GO:0003723">
    <property type="term" value="F:RNA binding"/>
    <property type="evidence" value="ECO:0007669"/>
    <property type="project" value="InterPro"/>
</dbReference>
<dbReference type="InterPro" id="IPR020103">
    <property type="entry name" value="PsdUridine_synth_cat_dom_sf"/>
</dbReference>
<accession>A0A7S4QTX9</accession>
<dbReference type="GO" id="GO:0000963">
    <property type="term" value="P:mitochondrial RNA processing"/>
    <property type="evidence" value="ECO:0007669"/>
    <property type="project" value="TreeGrafter"/>
</dbReference>
<dbReference type="PANTHER" id="PTHR21228">
    <property type="entry name" value="FAST LEU-RICH DOMAIN-CONTAINING"/>
    <property type="match status" value="1"/>
</dbReference>
<dbReference type="InterPro" id="IPR006145">
    <property type="entry name" value="PsdUridine_synth_RsuA/RluA"/>
</dbReference>
<evidence type="ECO:0000259" key="2">
    <source>
        <dbReference type="Pfam" id="PF26188"/>
    </source>
</evidence>